<dbReference type="Proteomes" id="UP000037460">
    <property type="component" value="Unassembled WGS sequence"/>
</dbReference>
<protein>
    <submittedName>
        <fullName evidence="1">Uncharacterized protein</fullName>
    </submittedName>
</protein>
<accession>A0A0M0JMQ9</accession>
<evidence type="ECO:0000313" key="2">
    <source>
        <dbReference type="Proteomes" id="UP000037460"/>
    </source>
</evidence>
<sequence length="309" mass="33881">MFNVGEPFGPGDMLWSSSEVPGCTSKAFSDAIFDAKSGTLTHTENPKLQRAIETARMKLPGKKLTAIDTRPLYHNLQDDLADFFVRVRDLVCKGVPEDVCPASHCTISVKMFPSYVFGDTKGQQTKDDAPGPCIEAQNAQAMTAWKAALASFDKSPKIATLQLRRNEVDRQFSFFHRFTGVGTQFDCSIPRPPFAFATWAKSHTDLQLQSEDCWAEPDTCLSKALRLVGLKPLGDDAAKDLTKSNEKNKFSLSAHSKSCATDALGIFKKLPHADVQMIAHAPQPDGTAAAPDESQEGEVMRRVAELLIM</sequence>
<dbReference type="EMBL" id="JWZX01002705">
    <property type="protein sequence ID" value="KOO27523.1"/>
    <property type="molecule type" value="Genomic_DNA"/>
</dbReference>
<comment type="caution">
    <text evidence="1">The sequence shown here is derived from an EMBL/GenBank/DDBJ whole genome shotgun (WGS) entry which is preliminary data.</text>
</comment>
<gene>
    <name evidence="1" type="ORF">Ctob_014371</name>
</gene>
<dbReference type="AlphaFoldDB" id="A0A0M0JMQ9"/>
<keyword evidence="2" id="KW-1185">Reference proteome</keyword>
<reference evidence="2" key="1">
    <citation type="journal article" date="2015" name="PLoS Genet.">
        <title>Genome Sequence and Transcriptome Analyses of Chrysochromulina tobin: Metabolic Tools for Enhanced Algal Fitness in the Prominent Order Prymnesiales (Haptophyceae).</title>
        <authorList>
            <person name="Hovde B.T."/>
            <person name="Deodato C.R."/>
            <person name="Hunsperger H.M."/>
            <person name="Ryken S.A."/>
            <person name="Yost W."/>
            <person name="Jha R.K."/>
            <person name="Patterson J."/>
            <person name="Monnat R.J. Jr."/>
            <person name="Barlow S.B."/>
            <person name="Starkenburg S.R."/>
            <person name="Cattolico R.A."/>
        </authorList>
    </citation>
    <scope>NUCLEOTIDE SEQUENCE</scope>
    <source>
        <strain evidence="2">CCMP291</strain>
    </source>
</reference>
<proteinExistence type="predicted"/>
<evidence type="ECO:0000313" key="1">
    <source>
        <dbReference type="EMBL" id="KOO27523.1"/>
    </source>
</evidence>
<name>A0A0M0JMQ9_9EUKA</name>
<organism evidence="1 2">
    <name type="scientific">Chrysochromulina tobinii</name>
    <dbReference type="NCBI Taxonomy" id="1460289"/>
    <lineage>
        <taxon>Eukaryota</taxon>
        <taxon>Haptista</taxon>
        <taxon>Haptophyta</taxon>
        <taxon>Prymnesiophyceae</taxon>
        <taxon>Prymnesiales</taxon>
        <taxon>Chrysochromulinaceae</taxon>
        <taxon>Chrysochromulina</taxon>
    </lineage>
</organism>